<protein>
    <submittedName>
        <fullName evidence="6">Recombinase XerD</fullName>
    </submittedName>
</protein>
<sequence length="241" mass="25863">MGELIAEGKAANTVAQRLAALKQFARWLVEEGEISEDPLWGVRAPKIPTKVTPALSDDQLSALLAACRGNGFRDRRDTAIVRLMLETGIRASETVALTVADVEPLRGGMVTIRHGKGSKGRTAPFSPQTATALDRYLRIRATHNLAATPALWLGVGGNRGLSYHGLNDTLRDRAKTAGISGFHLHLMRHTAATRWLRAGGSEQGLMSVAGWTSRSMLDRYTGASASERAAAEARGLNLGEL</sequence>
<dbReference type="InterPro" id="IPR050090">
    <property type="entry name" value="Tyrosine_recombinase_XerCD"/>
</dbReference>
<dbReference type="InterPro" id="IPR011010">
    <property type="entry name" value="DNA_brk_join_enz"/>
</dbReference>
<dbReference type="Gene3D" id="1.10.150.130">
    <property type="match status" value="1"/>
</dbReference>
<comment type="caution">
    <text evidence="6">The sequence shown here is derived from an EMBL/GenBank/DDBJ whole genome shotgun (WGS) entry which is preliminary data.</text>
</comment>
<evidence type="ECO:0000256" key="3">
    <source>
        <dbReference type="PROSITE-ProRule" id="PRU01248"/>
    </source>
</evidence>
<dbReference type="Proteomes" id="UP000193866">
    <property type="component" value="Unassembled WGS sequence"/>
</dbReference>
<keyword evidence="2" id="KW-0233">DNA recombination</keyword>
<dbReference type="InterPro" id="IPR010998">
    <property type="entry name" value="Integrase_recombinase_N"/>
</dbReference>
<keyword evidence="1 3" id="KW-0238">DNA-binding</keyword>
<evidence type="ECO:0000313" key="7">
    <source>
        <dbReference type="Proteomes" id="UP000193866"/>
    </source>
</evidence>
<dbReference type="EMBL" id="LQPG01000010">
    <property type="protein sequence ID" value="ORW13014.1"/>
    <property type="molecule type" value="Genomic_DNA"/>
</dbReference>
<dbReference type="InterPro" id="IPR002104">
    <property type="entry name" value="Integrase_catalytic"/>
</dbReference>
<dbReference type="GO" id="GO:0003677">
    <property type="term" value="F:DNA binding"/>
    <property type="evidence" value="ECO:0007669"/>
    <property type="project" value="UniProtKB-UniRule"/>
</dbReference>
<reference evidence="6 7" key="1">
    <citation type="submission" date="2016-01" db="EMBL/GenBank/DDBJ databases">
        <title>The new phylogeny of the genus Mycobacterium.</title>
        <authorList>
            <person name="Tarcisio F."/>
            <person name="Conor M."/>
            <person name="Antonella G."/>
            <person name="Elisabetta G."/>
            <person name="Giulia F.S."/>
            <person name="Sara T."/>
            <person name="Anna F."/>
            <person name="Clotilde B."/>
            <person name="Roberto B."/>
            <person name="Veronica D.S."/>
            <person name="Fabio R."/>
            <person name="Monica P."/>
            <person name="Olivier J."/>
            <person name="Enrico T."/>
            <person name="Nicola S."/>
        </authorList>
    </citation>
    <scope>NUCLEOTIDE SEQUENCE [LARGE SCALE GENOMIC DNA]</scope>
    <source>
        <strain evidence="6 7">DSM 45394</strain>
    </source>
</reference>
<feature type="domain" description="Tyr recombinase" evidence="4">
    <location>
        <begin position="50"/>
        <end position="234"/>
    </location>
</feature>
<evidence type="ECO:0000256" key="2">
    <source>
        <dbReference type="ARBA" id="ARBA00023172"/>
    </source>
</evidence>
<gene>
    <name evidence="6" type="ORF">AWC16_06990</name>
</gene>
<evidence type="ECO:0000259" key="4">
    <source>
        <dbReference type="PROSITE" id="PS51898"/>
    </source>
</evidence>
<dbReference type="CDD" id="cd00397">
    <property type="entry name" value="DNA_BRE_C"/>
    <property type="match status" value="1"/>
</dbReference>
<evidence type="ECO:0000259" key="5">
    <source>
        <dbReference type="PROSITE" id="PS51900"/>
    </source>
</evidence>
<accession>A0A1X1YPL0</accession>
<feature type="domain" description="Core-binding (CB)" evidence="5">
    <location>
        <begin position="1"/>
        <end position="29"/>
    </location>
</feature>
<dbReference type="PANTHER" id="PTHR30349:SF81">
    <property type="entry name" value="TYROSINE RECOMBINASE XERC"/>
    <property type="match status" value="1"/>
</dbReference>
<dbReference type="InterPro" id="IPR013762">
    <property type="entry name" value="Integrase-like_cat_sf"/>
</dbReference>
<dbReference type="Pfam" id="PF00589">
    <property type="entry name" value="Phage_integrase"/>
    <property type="match status" value="1"/>
</dbReference>
<dbReference type="PROSITE" id="PS51898">
    <property type="entry name" value="TYR_RECOMBINASE"/>
    <property type="match status" value="1"/>
</dbReference>
<dbReference type="SUPFAM" id="SSF56349">
    <property type="entry name" value="DNA breaking-rejoining enzymes"/>
    <property type="match status" value="1"/>
</dbReference>
<dbReference type="GO" id="GO:0006310">
    <property type="term" value="P:DNA recombination"/>
    <property type="evidence" value="ECO:0007669"/>
    <property type="project" value="UniProtKB-KW"/>
</dbReference>
<evidence type="ECO:0000256" key="1">
    <source>
        <dbReference type="ARBA" id="ARBA00023125"/>
    </source>
</evidence>
<name>A0A1X1YPL0_9MYCO</name>
<dbReference type="Gene3D" id="1.10.443.10">
    <property type="entry name" value="Intergrase catalytic core"/>
    <property type="match status" value="1"/>
</dbReference>
<dbReference type="GO" id="GO:0015074">
    <property type="term" value="P:DNA integration"/>
    <property type="evidence" value="ECO:0007669"/>
    <property type="project" value="InterPro"/>
</dbReference>
<dbReference type="STRING" id="1108812.AWC16_06990"/>
<organism evidence="6 7">
    <name type="scientific">Mycolicibacter longobardus</name>
    <dbReference type="NCBI Taxonomy" id="1108812"/>
    <lineage>
        <taxon>Bacteria</taxon>
        <taxon>Bacillati</taxon>
        <taxon>Actinomycetota</taxon>
        <taxon>Actinomycetes</taxon>
        <taxon>Mycobacteriales</taxon>
        <taxon>Mycobacteriaceae</taxon>
        <taxon>Mycolicibacter</taxon>
    </lineage>
</organism>
<dbReference type="PROSITE" id="PS51900">
    <property type="entry name" value="CB"/>
    <property type="match status" value="1"/>
</dbReference>
<dbReference type="AlphaFoldDB" id="A0A1X1YPL0"/>
<dbReference type="InterPro" id="IPR044068">
    <property type="entry name" value="CB"/>
</dbReference>
<dbReference type="PANTHER" id="PTHR30349">
    <property type="entry name" value="PHAGE INTEGRASE-RELATED"/>
    <property type="match status" value="1"/>
</dbReference>
<keyword evidence="7" id="KW-1185">Reference proteome</keyword>
<proteinExistence type="predicted"/>
<evidence type="ECO:0000313" key="6">
    <source>
        <dbReference type="EMBL" id="ORW13014.1"/>
    </source>
</evidence>